<dbReference type="PATRIC" id="fig|28229.4.peg.3732"/>
<reference evidence="2 3" key="1">
    <citation type="submission" date="2014-08" db="EMBL/GenBank/DDBJ databases">
        <title>Genomic and Phenotypic Diversity of Colwellia psychrerythraea strains from Disparate Marine Basins.</title>
        <authorList>
            <person name="Techtmann S.M."/>
            <person name="Stelling S.C."/>
            <person name="Utturkar S.M."/>
            <person name="Alshibli N."/>
            <person name="Harris A."/>
            <person name="Brown S.D."/>
            <person name="Hazen T.C."/>
        </authorList>
    </citation>
    <scope>NUCLEOTIDE SEQUENCE [LARGE SCALE GENOMIC DNA]</scope>
    <source>
        <strain evidence="2 3">ND2E</strain>
    </source>
</reference>
<dbReference type="AlphaFoldDB" id="A0A099KBH6"/>
<organism evidence="2 3">
    <name type="scientific">Colwellia psychrerythraea</name>
    <name type="common">Vibrio psychroerythus</name>
    <dbReference type="NCBI Taxonomy" id="28229"/>
    <lineage>
        <taxon>Bacteria</taxon>
        <taxon>Pseudomonadati</taxon>
        <taxon>Pseudomonadota</taxon>
        <taxon>Gammaproteobacteria</taxon>
        <taxon>Alteromonadales</taxon>
        <taxon>Colwelliaceae</taxon>
        <taxon>Colwellia</taxon>
    </lineage>
</organism>
<dbReference type="GO" id="GO:0016887">
    <property type="term" value="F:ATP hydrolysis activity"/>
    <property type="evidence" value="ECO:0007669"/>
    <property type="project" value="InterPro"/>
</dbReference>
<dbReference type="Gene3D" id="3.40.50.300">
    <property type="entry name" value="P-loop containing nucleotide triphosphate hydrolases"/>
    <property type="match status" value="1"/>
</dbReference>
<accession>A0A099KBH6</accession>
<dbReference type="Proteomes" id="UP000029843">
    <property type="component" value="Unassembled WGS sequence"/>
</dbReference>
<dbReference type="InterPro" id="IPR003959">
    <property type="entry name" value="ATPase_AAA_core"/>
</dbReference>
<protein>
    <recommendedName>
        <fullName evidence="1">ATPase AAA-type core domain-containing protein</fullName>
    </recommendedName>
</protein>
<evidence type="ECO:0000313" key="3">
    <source>
        <dbReference type="Proteomes" id="UP000029843"/>
    </source>
</evidence>
<name>A0A099KBH6_COLPS</name>
<dbReference type="Pfam" id="PF13304">
    <property type="entry name" value="AAA_21"/>
    <property type="match status" value="1"/>
</dbReference>
<sequence length="473" mass="54396">MIIKSVLLNRKRYNLVNDNVDIDSNVFSAIIGINGAGKSRLLHRIIDSTIKVNNNFERKEIPNYFTNHIEVINDSKQINIYSRVNSKFSVLGDQNKNYFRHKLNSKLIAATTSPFDKFPVENKITSTYKHHDEDLYHYIGLRISENSYNKSNFINLLVRSFLKQGVTEIQNRVLNLLKYQNYYDIKFKTKFTSSELIELENSNSSFSIINKSPNVLDVFYKLLERRYPTLFKKVQHKSKLLDDILHSVLCCSRELEYGISSIDNLPQDKSFMLTFLLDLGIIQIKNVCLMNNGGEPVNLSEASSGEQCVLLTILNISGVIKDNSVICIDEPEISLHPHWQKEFMPMLMFCFKDFKHCHFIVATHSPLIVSTMKGPNCFILNMEVTKPVLAEQYVQKSVDYQLAELFNSPGFNNEYLNRVVVSLLSSLSRNGKLDKEQRNQSKMLLKLNNSLDDGDTVKELIQVLKAALEKLKQ</sequence>
<proteinExistence type="predicted"/>
<comment type="caution">
    <text evidence="2">The sequence shown here is derived from an EMBL/GenBank/DDBJ whole genome shotgun (WGS) entry which is preliminary data.</text>
</comment>
<dbReference type="GO" id="GO:0005524">
    <property type="term" value="F:ATP binding"/>
    <property type="evidence" value="ECO:0007669"/>
    <property type="project" value="InterPro"/>
</dbReference>
<gene>
    <name evidence="2" type="ORF">ND2E_4368</name>
</gene>
<dbReference type="RefSeq" id="WP_052056908.1">
    <property type="nucleotide sequence ID" value="NZ_JQED01000053.1"/>
</dbReference>
<evidence type="ECO:0000313" key="2">
    <source>
        <dbReference type="EMBL" id="KGJ87630.1"/>
    </source>
</evidence>
<dbReference type="EMBL" id="JQED01000053">
    <property type="protein sequence ID" value="KGJ87630.1"/>
    <property type="molecule type" value="Genomic_DNA"/>
</dbReference>
<dbReference type="SUPFAM" id="SSF52540">
    <property type="entry name" value="P-loop containing nucleoside triphosphate hydrolases"/>
    <property type="match status" value="1"/>
</dbReference>
<dbReference type="InterPro" id="IPR051396">
    <property type="entry name" value="Bact_Antivir_Def_Nuclease"/>
</dbReference>
<feature type="domain" description="ATPase AAA-type core" evidence="1">
    <location>
        <begin position="287"/>
        <end position="370"/>
    </location>
</feature>
<dbReference type="PANTHER" id="PTHR43581:SF2">
    <property type="entry name" value="EXCINUCLEASE ATPASE SUBUNIT"/>
    <property type="match status" value="1"/>
</dbReference>
<dbReference type="PANTHER" id="PTHR43581">
    <property type="entry name" value="ATP/GTP PHOSPHATASE"/>
    <property type="match status" value="1"/>
</dbReference>
<dbReference type="InterPro" id="IPR027417">
    <property type="entry name" value="P-loop_NTPase"/>
</dbReference>
<evidence type="ECO:0000259" key="1">
    <source>
        <dbReference type="Pfam" id="PF13304"/>
    </source>
</evidence>